<comment type="caution">
    <text evidence="2">The sequence shown here is derived from an EMBL/GenBank/DDBJ whole genome shotgun (WGS) entry which is preliminary data.</text>
</comment>
<feature type="domain" description="Phage head morphogenesis" evidence="1">
    <location>
        <begin position="121"/>
        <end position="242"/>
    </location>
</feature>
<dbReference type="Proteomes" id="UP000676565">
    <property type="component" value="Unassembled WGS sequence"/>
</dbReference>
<dbReference type="RefSeq" id="WP_210658255.1">
    <property type="nucleotide sequence ID" value="NZ_JAGKQQ010000001.1"/>
</dbReference>
<reference evidence="2 3" key="1">
    <citation type="submission" date="2021-04" db="EMBL/GenBank/DDBJ databases">
        <authorList>
            <person name="Ivanova A."/>
        </authorList>
    </citation>
    <scope>NUCLEOTIDE SEQUENCE [LARGE SCALE GENOMIC DNA]</scope>
    <source>
        <strain evidence="2 3">G18</strain>
    </source>
</reference>
<dbReference type="InterPro" id="IPR006528">
    <property type="entry name" value="Phage_head_morphogenesis_dom"/>
</dbReference>
<keyword evidence="3" id="KW-1185">Reference proteome</keyword>
<evidence type="ECO:0000313" key="2">
    <source>
        <dbReference type="EMBL" id="MBP3958353.1"/>
    </source>
</evidence>
<organism evidence="2 3">
    <name type="scientific">Gemmata palustris</name>
    <dbReference type="NCBI Taxonomy" id="2822762"/>
    <lineage>
        <taxon>Bacteria</taxon>
        <taxon>Pseudomonadati</taxon>
        <taxon>Planctomycetota</taxon>
        <taxon>Planctomycetia</taxon>
        <taxon>Gemmatales</taxon>
        <taxon>Gemmataceae</taxon>
        <taxon>Gemmata</taxon>
    </lineage>
</organism>
<dbReference type="Pfam" id="PF04233">
    <property type="entry name" value="Phage_Mu_F"/>
    <property type="match status" value="1"/>
</dbReference>
<sequence>MNRRTQLNAWLAAMAVFERRALGDVGRARNAMILYAASTYQRLGSVPSFVKEAHRKRLEAVITQHYKRVIPHFGNMALSQIKSRPVPLQTKRRPFADLAAEWIKREALRKATMIAATDFDDVRNAIQDGFDEGEGTDAIARRIRKVTALTPHRAATVARTETHAAATFGSVESVREASQELGVTMKKEWLATRDDRTRPDHAAADGQQVGLDEKFTVGGVMMDRPGDPSAPIESIANCRCAMTFEEV</sequence>
<accession>A0ABS5BXG1</accession>
<name>A0ABS5BXG1_9BACT</name>
<dbReference type="EMBL" id="JAGKQQ010000001">
    <property type="protein sequence ID" value="MBP3958353.1"/>
    <property type="molecule type" value="Genomic_DNA"/>
</dbReference>
<proteinExistence type="predicted"/>
<gene>
    <name evidence="2" type="ORF">J8F10_24150</name>
</gene>
<evidence type="ECO:0000313" key="3">
    <source>
        <dbReference type="Proteomes" id="UP000676565"/>
    </source>
</evidence>
<evidence type="ECO:0000259" key="1">
    <source>
        <dbReference type="Pfam" id="PF04233"/>
    </source>
</evidence>
<protein>
    <recommendedName>
        <fullName evidence="1">Phage head morphogenesis domain-containing protein</fullName>
    </recommendedName>
</protein>